<dbReference type="RefSeq" id="WP_380227982.1">
    <property type="nucleotide sequence ID" value="NZ_JBHSOF010000038.1"/>
</dbReference>
<dbReference type="SMART" id="SM00421">
    <property type="entry name" value="HTH_LUXR"/>
    <property type="match status" value="1"/>
</dbReference>
<organism evidence="3 4">
    <name type="scientific">Kitasatospora misakiensis</name>
    <dbReference type="NCBI Taxonomy" id="67330"/>
    <lineage>
        <taxon>Bacteria</taxon>
        <taxon>Bacillati</taxon>
        <taxon>Actinomycetota</taxon>
        <taxon>Actinomycetes</taxon>
        <taxon>Kitasatosporales</taxon>
        <taxon>Streptomycetaceae</taxon>
        <taxon>Kitasatospora</taxon>
    </lineage>
</organism>
<keyword evidence="1" id="KW-0238">DNA-binding</keyword>
<sequence>MTIAPLRNRAACDGDRPELAVVDPEPAHRRLLATAGATAGFTVACPPDPVPWAARHEGVLLLAVLRADESDAVRRIREVNSRVTVVALTEPAQADTALAVLRQGATVVLDRRTDPRVVVLAAQLARSGHALMPAPLLPDLLGSRPPGTVPHPGIDLDDADRELLQDLAAGATVRRMARHRFQAPRTVERHLRRLYSRIGADDRVQAVAKATQMGLIRVSG</sequence>
<reference evidence="4" key="1">
    <citation type="journal article" date="2019" name="Int. J. Syst. Evol. Microbiol.">
        <title>The Global Catalogue of Microorganisms (GCM) 10K type strain sequencing project: providing services to taxonomists for standard genome sequencing and annotation.</title>
        <authorList>
            <consortium name="The Broad Institute Genomics Platform"/>
            <consortium name="The Broad Institute Genome Sequencing Center for Infectious Disease"/>
            <person name="Wu L."/>
            <person name="Ma J."/>
        </authorList>
    </citation>
    <scope>NUCLEOTIDE SEQUENCE [LARGE SCALE GENOMIC DNA]</scope>
    <source>
        <strain evidence="4">CGMCC 4.1437</strain>
    </source>
</reference>
<dbReference type="SUPFAM" id="SSF46894">
    <property type="entry name" value="C-terminal effector domain of the bipartite response regulators"/>
    <property type="match status" value="1"/>
</dbReference>
<feature type="domain" description="HTH luxR-type" evidence="2">
    <location>
        <begin position="153"/>
        <end position="210"/>
    </location>
</feature>
<dbReference type="SUPFAM" id="SSF52172">
    <property type="entry name" value="CheY-like"/>
    <property type="match status" value="1"/>
</dbReference>
<dbReference type="Pfam" id="PF00196">
    <property type="entry name" value="GerE"/>
    <property type="match status" value="1"/>
</dbReference>
<evidence type="ECO:0000313" key="3">
    <source>
        <dbReference type="EMBL" id="MFC5666310.1"/>
    </source>
</evidence>
<keyword evidence="4" id="KW-1185">Reference proteome</keyword>
<comment type="caution">
    <text evidence="3">The sequence shown here is derived from an EMBL/GenBank/DDBJ whole genome shotgun (WGS) entry which is preliminary data.</text>
</comment>
<dbReference type="InterPro" id="IPR000792">
    <property type="entry name" value="Tscrpt_reg_LuxR_C"/>
</dbReference>
<dbReference type="InterPro" id="IPR016032">
    <property type="entry name" value="Sig_transdc_resp-reg_C-effctor"/>
</dbReference>
<dbReference type="PANTHER" id="PTHR43214">
    <property type="entry name" value="TWO-COMPONENT RESPONSE REGULATOR"/>
    <property type="match status" value="1"/>
</dbReference>
<dbReference type="InterPro" id="IPR039420">
    <property type="entry name" value="WalR-like"/>
</dbReference>
<accession>A0ABW0XDD6</accession>
<gene>
    <name evidence="3" type="ORF">ACFP3U_25475</name>
</gene>
<proteinExistence type="predicted"/>
<evidence type="ECO:0000259" key="2">
    <source>
        <dbReference type="SMART" id="SM00421"/>
    </source>
</evidence>
<protein>
    <submittedName>
        <fullName evidence="3">LuxR C-terminal-related transcriptional regulator</fullName>
    </submittedName>
</protein>
<dbReference type="InterPro" id="IPR011006">
    <property type="entry name" value="CheY-like_superfamily"/>
</dbReference>
<dbReference type="Proteomes" id="UP001595975">
    <property type="component" value="Unassembled WGS sequence"/>
</dbReference>
<evidence type="ECO:0000313" key="4">
    <source>
        <dbReference type="Proteomes" id="UP001595975"/>
    </source>
</evidence>
<dbReference type="Gene3D" id="3.40.50.2300">
    <property type="match status" value="1"/>
</dbReference>
<dbReference type="EMBL" id="JBHSOF010000038">
    <property type="protein sequence ID" value="MFC5666310.1"/>
    <property type="molecule type" value="Genomic_DNA"/>
</dbReference>
<evidence type="ECO:0000256" key="1">
    <source>
        <dbReference type="ARBA" id="ARBA00023125"/>
    </source>
</evidence>
<dbReference type="PANTHER" id="PTHR43214:SF43">
    <property type="entry name" value="TWO-COMPONENT RESPONSE REGULATOR"/>
    <property type="match status" value="1"/>
</dbReference>
<name>A0ABW0XDD6_9ACTN</name>